<dbReference type="Pfam" id="PF05685">
    <property type="entry name" value="Uma2"/>
    <property type="match status" value="1"/>
</dbReference>
<keyword evidence="3" id="KW-0540">Nuclease</keyword>
<feature type="domain" description="Putative restriction endonuclease" evidence="2">
    <location>
        <begin position="26"/>
        <end position="160"/>
    </location>
</feature>
<dbReference type="InterPro" id="IPR008538">
    <property type="entry name" value="Uma2"/>
</dbReference>
<dbReference type="SUPFAM" id="SSF52980">
    <property type="entry name" value="Restriction endonuclease-like"/>
    <property type="match status" value="1"/>
</dbReference>
<reference evidence="3 4" key="1">
    <citation type="submission" date="2019-06" db="EMBL/GenBank/DDBJ databases">
        <title>Description of Kitasatospora acidophila sp. nov. isolated from pine grove soil, and reclassification of Streptomyces novaecaesareae to Kitasatospora novaeceasareae comb. nov.</title>
        <authorList>
            <person name="Kim M.J."/>
        </authorList>
    </citation>
    <scope>NUCLEOTIDE SEQUENCE [LARGE SCALE GENOMIC DNA]</scope>
    <source>
        <strain evidence="3 4">MMS16-CNU292</strain>
    </source>
</reference>
<sequence>MPARRSEVDYARMRAIAEELMAHAPEDVWATEISGDEIIMMMSPANLHELIVYRLAKHVDRQLERSGTGLIAHGGADIEDPESGIKRRPDVMIFPESALESGEAVHPREVTAVVEVVSKSNPENDYEGKMRDYPIMGVPFYLIIDPRTGTGLVLSAPHQTPEGRRYSTRREFTFGRPSGSVSTKSPPPISQPTDRQRSLPGILGAHGTLRRCAAEPDPLADAVARLALVRRCDSRGVRPLHRA</sequence>
<evidence type="ECO:0000313" key="3">
    <source>
        <dbReference type="EMBL" id="TQF03491.1"/>
    </source>
</evidence>
<dbReference type="InterPro" id="IPR012296">
    <property type="entry name" value="Nuclease_put_TT1808"/>
</dbReference>
<dbReference type="InterPro" id="IPR011335">
    <property type="entry name" value="Restrct_endonuc-II-like"/>
</dbReference>
<evidence type="ECO:0000259" key="2">
    <source>
        <dbReference type="Pfam" id="PF05685"/>
    </source>
</evidence>
<dbReference type="Proteomes" id="UP000319103">
    <property type="component" value="Unassembled WGS sequence"/>
</dbReference>
<gene>
    <name evidence="3" type="ORF">E6W39_16195</name>
</gene>
<evidence type="ECO:0000313" key="4">
    <source>
        <dbReference type="Proteomes" id="UP000319103"/>
    </source>
</evidence>
<keyword evidence="4" id="KW-1185">Reference proteome</keyword>
<dbReference type="Gene3D" id="3.90.1570.10">
    <property type="entry name" value="tt1808, chain A"/>
    <property type="match status" value="1"/>
</dbReference>
<protein>
    <submittedName>
        <fullName evidence="3">Uma2 family endonuclease</fullName>
    </submittedName>
</protein>
<dbReference type="GO" id="GO:0004519">
    <property type="term" value="F:endonuclease activity"/>
    <property type="evidence" value="ECO:0007669"/>
    <property type="project" value="UniProtKB-KW"/>
</dbReference>
<keyword evidence="3" id="KW-0378">Hydrolase</keyword>
<dbReference type="EMBL" id="VIGB01000003">
    <property type="protein sequence ID" value="TQF03491.1"/>
    <property type="molecule type" value="Genomic_DNA"/>
</dbReference>
<dbReference type="PANTHER" id="PTHR34107:SF2">
    <property type="entry name" value="SLL0888 PROTEIN"/>
    <property type="match status" value="1"/>
</dbReference>
<dbReference type="AlphaFoldDB" id="A0A540W386"/>
<name>A0A540W386_9ACTN</name>
<organism evidence="3 4">
    <name type="scientific">Kitasatospora acidiphila</name>
    <dbReference type="NCBI Taxonomy" id="2567942"/>
    <lineage>
        <taxon>Bacteria</taxon>
        <taxon>Bacillati</taxon>
        <taxon>Actinomycetota</taxon>
        <taxon>Actinomycetes</taxon>
        <taxon>Kitasatosporales</taxon>
        <taxon>Streptomycetaceae</taxon>
        <taxon>Kitasatospora</taxon>
    </lineage>
</organism>
<keyword evidence="3" id="KW-0255">Endonuclease</keyword>
<dbReference type="CDD" id="cd06260">
    <property type="entry name" value="DUF820-like"/>
    <property type="match status" value="1"/>
</dbReference>
<feature type="region of interest" description="Disordered" evidence="1">
    <location>
        <begin position="170"/>
        <end position="201"/>
    </location>
</feature>
<evidence type="ECO:0000256" key="1">
    <source>
        <dbReference type="SAM" id="MobiDB-lite"/>
    </source>
</evidence>
<accession>A0A540W386</accession>
<dbReference type="PANTHER" id="PTHR34107">
    <property type="entry name" value="SLL0198 PROTEIN-RELATED"/>
    <property type="match status" value="1"/>
</dbReference>
<proteinExistence type="predicted"/>
<comment type="caution">
    <text evidence="3">The sequence shown here is derived from an EMBL/GenBank/DDBJ whole genome shotgun (WGS) entry which is preliminary data.</text>
</comment>
<dbReference type="OrthoDB" id="3423889at2"/>